<sequence length="413" mass="45579">MENSEVRQRKIGKKKQTTRESTTKQEKPPRSICWLIFCVIVSTVLVLLLIGYINSPVKAVAIKDYVHVPLTGKFSINYKLTKGKRIHGLPGPESIAEGGDGKLYTGLADGRVVCIHPSNDGEIGAGKVENITTGVIEGASTTDDALNIGRPLGIRLDGNTLYVMDAVYGFYSIDLSTKKVTLLVTPNAVEPAMKLPNDLAFTSDGKTVYFTDITSQASILQAGYIALTSVCSGRVIKYDISTKKVTVVLKDLCGANGIQLTKDDKSVIVCEFNHHRCKWFDVKTWEQKHVLHLPVMPDNVRKSHYGTYWITGTHIDRVPYYIAAILRNIPFFRQSMLGLISPDLAMRFFAAFVNTEYGMLIEVNDKAEVIQVLQDPDAQLCLGLSQATNLSDGRIALGSYFAPYLAILDKPEK</sequence>
<dbReference type="SUPFAM" id="SSF63829">
    <property type="entry name" value="Calcium-dependent phosphotriesterase"/>
    <property type="match status" value="1"/>
</dbReference>
<reference evidence="8" key="1">
    <citation type="journal article" date="2002" name="Science">
        <title>The draft genome of Ciona intestinalis: insights into chordate and vertebrate origins.</title>
        <authorList>
            <person name="Dehal P."/>
            <person name="Satou Y."/>
            <person name="Campbell R.K."/>
            <person name="Chapman J."/>
            <person name="Degnan B."/>
            <person name="De Tomaso A."/>
            <person name="Davidson B."/>
            <person name="Di Gregorio A."/>
            <person name="Gelpke M."/>
            <person name="Goodstein D.M."/>
            <person name="Harafuji N."/>
            <person name="Hastings K.E."/>
            <person name="Ho I."/>
            <person name="Hotta K."/>
            <person name="Huang W."/>
            <person name="Kawashima T."/>
            <person name="Lemaire P."/>
            <person name="Martinez D."/>
            <person name="Meinertzhagen I.A."/>
            <person name="Necula S."/>
            <person name="Nonaka M."/>
            <person name="Putnam N."/>
            <person name="Rash S."/>
            <person name="Saiga H."/>
            <person name="Satake M."/>
            <person name="Terry A."/>
            <person name="Yamada L."/>
            <person name="Wang H.G."/>
            <person name="Awazu S."/>
            <person name="Azumi K."/>
            <person name="Boore J."/>
            <person name="Branno M."/>
            <person name="Chin-Bow S."/>
            <person name="DeSantis R."/>
            <person name="Doyle S."/>
            <person name="Francino P."/>
            <person name="Keys D.N."/>
            <person name="Haga S."/>
            <person name="Hayashi H."/>
            <person name="Hino K."/>
            <person name="Imai K.S."/>
            <person name="Inaba K."/>
            <person name="Kano S."/>
            <person name="Kobayashi K."/>
            <person name="Kobayashi M."/>
            <person name="Lee B.I."/>
            <person name="Makabe K.W."/>
            <person name="Manohar C."/>
            <person name="Matassi G."/>
            <person name="Medina M."/>
            <person name="Mochizuki Y."/>
            <person name="Mount S."/>
            <person name="Morishita T."/>
            <person name="Miura S."/>
            <person name="Nakayama A."/>
            <person name="Nishizaka S."/>
            <person name="Nomoto H."/>
            <person name="Ohta F."/>
            <person name="Oishi K."/>
            <person name="Rigoutsos I."/>
            <person name="Sano M."/>
            <person name="Sasaki A."/>
            <person name="Sasakura Y."/>
            <person name="Shoguchi E."/>
            <person name="Shin-i T."/>
            <person name="Spagnuolo A."/>
            <person name="Stainier D."/>
            <person name="Suzuki M.M."/>
            <person name="Tassy O."/>
            <person name="Takatori N."/>
            <person name="Tokuoka M."/>
            <person name="Yagi K."/>
            <person name="Yoshizaki F."/>
            <person name="Wada S."/>
            <person name="Zhang C."/>
            <person name="Hyatt P.D."/>
            <person name="Larimer F."/>
            <person name="Detter C."/>
            <person name="Doggett N."/>
            <person name="Glavina T."/>
            <person name="Hawkins T."/>
            <person name="Richardson P."/>
            <person name="Lucas S."/>
            <person name="Kohara Y."/>
            <person name="Levine M."/>
            <person name="Satoh N."/>
            <person name="Rokhsar D.S."/>
        </authorList>
    </citation>
    <scope>NUCLEOTIDE SEQUENCE [LARGE SCALE GENOMIC DNA]</scope>
</reference>
<dbReference type="PANTHER" id="PTHR10426">
    <property type="entry name" value="STRICTOSIDINE SYNTHASE-RELATED"/>
    <property type="match status" value="1"/>
</dbReference>
<accession>F6T511</accession>
<feature type="transmembrane region" description="Helical" evidence="5">
    <location>
        <begin position="32"/>
        <end position="53"/>
    </location>
</feature>
<evidence type="ECO:0000259" key="6">
    <source>
        <dbReference type="Pfam" id="PF03088"/>
    </source>
</evidence>
<reference evidence="7" key="2">
    <citation type="journal article" date="2008" name="Genome Biol.">
        <title>Improved genome assembly and evidence-based global gene model set for the chordate Ciona intestinalis: new insight into intron and operon populations.</title>
        <authorList>
            <person name="Satou Y."/>
            <person name="Mineta K."/>
            <person name="Ogasawara M."/>
            <person name="Sasakura Y."/>
            <person name="Shoguchi E."/>
            <person name="Ueno K."/>
            <person name="Yamada L."/>
            <person name="Matsumoto J."/>
            <person name="Wasserscheid J."/>
            <person name="Dewar K."/>
            <person name="Wiley G.B."/>
            <person name="Macmil S.L."/>
            <person name="Roe B.A."/>
            <person name="Zeller R.W."/>
            <person name="Hastings K.E."/>
            <person name="Lemaire P."/>
            <person name="Lindquist E."/>
            <person name="Endo T."/>
            <person name="Hotta K."/>
            <person name="Inaba K."/>
        </authorList>
    </citation>
    <scope>NUCLEOTIDE SEQUENCE [LARGE SCALE GENOMIC DNA]</scope>
    <source>
        <strain evidence="7">wild type</strain>
    </source>
</reference>
<dbReference type="FunCoup" id="F6T511">
    <property type="interactions" value="30"/>
</dbReference>
<keyword evidence="5" id="KW-0812">Transmembrane</keyword>
<keyword evidence="3" id="KW-0325">Glycoprotein</keyword>
<protein>
    <submittedName>
        <fullName evidence="7">Adipocyte plasma membrane-associated protein</fullName>
    </submittedName>
</protein>
<evidence type="ECO:0000256" key="3">
    <source>
        <dbReference type="ARBA" id="ARBA00023180"/>
    </source>
</evidence>
<dbReference type="RefSeq" id="XP_002126814.1">
    <property type="nucleotide sequence ID" value="XM_002126778.4"/>
</dbReference>
<evidence type="ECO:0000256" key="2">
    <source>
        <dbReference type="ARBA" id="ARBA00022553"/>
    </source>
</evidence>
<keyword evidence="5" id="KW-1133">Transmembrane helix</keyword>
<evidence type="ECO:0000256" key="5">
    <source>
        <dbReference type="SAM" id="Phobius"/>
    </source>
</evidence>
<proteinExistence type="inferred from homology"/>
<dbReference type="PANTHER" id="PTHR10426:SF88">
    <property type="entry name" value="ADIPOCYTE PLASMA MEMBRANE-ASSOCIATED PROTEIN HEMOMUCIN-RELATED"/>
    <property type="match status" value="1"/>
</dbReference>
<dbReference type="KEGG" id="cin:100179796"/>
<dbReference type="AlphaFoldDB" id="F6T511"/>
<dbReference type="GeneTree" id="ENSGT00440000039984"/>
<comment type="similarity">
    <text evidence="1">Belongs to the strictosidine synthase family.</text>
</comment>
<dbReference type="FunFam" id="2.120.10.30:FF:000218">
    <property type="entry name" value="adipocyte plasma membrane-associated protein"/>
    <property type="match status" value="1"/>
</dbReference>
<dbReference type="InterPro" id="IPR011042">
    <property type="entry name" value="6-blade_b-propeller_TolB-like"/>
</dbReference>
<feature type="region of interest" description="Disordered" evidence="4">
    <location>
        <begin position="1"/>
        <end position="24"/>
    </location>
</feature>
<dbReference type="EMBL" id="EAAA01001339">
    <property type="status" value="NOT_ANNOTATED_CDS"/>
    <property type="molecule type" value="Genomic_DNA"/>
</dbReference>
<reference evidence="7" key="3">
    <citation type="submission" date="2025-08" db="UniProtKB">
        <authorList>
            <consortium name="Ensembl"/>
        </authorList>
    </citation>
    <scope>IDENTIFICATION</scope>
</reference>
<keyword evidence="5" id="KW-0472">Membrane</keyword>
<evidence type="ECO:0000256" key="4">
    <source>
        <dbReference type="SAM" id="MobiDB-lite"/>
    </source>
</evidence>
<dbReference type="OrthoDB" id="5307922at2759"/>
<dbReference type="Pfam" id="PF03088">
    <property type="entry name" value="Str_synth"/>
    <property type="match status" value="1"/>
</dbReference>
<evidence type="ECO:0000313" key="8">
    <source>
        <dbReference type="Proteomes" id="UP000008144"/>
    </source>
</evidence>
<dbReference type="Gene3D" id="2.120.10.30">
    <property type="entry name" value="TolB, C-terminal domain"/>
    <property type="match status" value="1"/>
</dbReference>
<accession>A0A1W2W8I0</accession>
<name>F6T511_CIOIN</name>
<dbReference type="GO" id="GO:0016787">
    <property type="term" value="F:hydrolase activity"/>
    <property type="evidence" value="ECO:0000318"/>
    <property type="project" value="GO_Central"/>
</dbReference>
<dbReference type="OMA" id="CCRTRAQ"/>
<keyword evidence="2" id="KW-0597">Phosphoprotein</keyword>
<dbReference type="InterPro" id="IPR018119">
    <property type="entry name" value="Strictosidine_synth_cons-reg"/>
</dbReference>
<organism evidence="7 8">
    <name type="scientific">Ciona intestinalis</name>
    <name type="common">Transparent sea squirt</name>
    <name type="synonym">Ascidia intestinalis</name>
    <dbReference type="NCBI Taxonomy" id="7719"/>
    <lineage>
        <taxon>Eukaryota</taxon>
        <taxon>Metazoa</taxon>
        <taxon>Chordata</taxon>
        <taxon>Tunicata</taxon>
        <taxon>Ascidiacea</taxon>
        <taxon>Phlebobranchia</taxon>
        <taxon>Cionidae</taxon>
        <taxon>Ciona</taxon>
    </lineage>
</organism>
<dbReference type="GeneID" id="100179796"/>
<dbReference type="STRING" id="7719.ENSCINP00000024116"/>
<reference evidence="7" key="4">
    <citation type="submission" date="2025-09" db="UniProtKB">
        <authorList>
            <consortium name="Ensembl"/>
        </authorList>
    </citation>
    <scope>IDENTIFICATION</scope>
</reference>
<evidence type="ECO:0000256" key="1">
    <source>
        <dbReference type="ARBA" id="ARBA00009191"/>
    </source>
</evidence>
<dbReference type="Ensembl" id="ENSCINT00000024362.2">
    <property type="protein sequence ID" value="ENSCINP00000024116.2"/>
    <property type="gene ID" value="ENSCING00000013056.2"/>
</dbReference>
<dbReference type="HOGENOM" id="CLU_023267_0_0_1"/>
<keyword evidence="8" id="KW-1185">Reference proteome</keyword>
<dbReference type="InParanoid" id="F6T511"/>
<gene>
    <name evidence="7" type="primary">LOC100179796</name>
</gene>
<dbReference type="Pfam" id="PF20067">
    <property type="entry name" value="SSL_N"/>
    <property type="match status" value="1"/>
</dbReference>
<feature type="domain" description="Strictosidine synthase conserved region" evidence="6">
    <location>
        <begin position="198"/>
        <end position="278"/>
    </location>
</feature>
<evidence type="ECO:0000313" key="7">
    <source>
        <dbReference type="Ensembl" id="ENSCINP00000024116.2"/>
    </source>
</evidence>
<dbReference type="Proteomes" id="UP000008144">
    <property type="component" value="Chromosome 2"/>
</dbReference>